<dbReference type="GO" id="GO:0009626">
    <property type="term" value="P:plant-type hypersensitive response"/>
    <property type="evidence" value="ECO:0007669"/>
    <property type="project" value="UniProtKB-KW"/>
</dbReference>
<dbReference type="Proteomes" id="UP000215914">
    <property type="component" value="Chromosome 9"/>
</dbReference>
<evidence type="ECO:0000313" key="8">
    <source>
        <dbReference type="EMBL" id="OTG13661.1"/>
    </source>
</evidence>
<evidence type="ECO:0000313" key="9">
    <source>
        <dbReference type="Proteomes" id="UP000215914"/>
    </source>
</evidence>
<dbReference type="InterPro" id="IPR058192">
    <property type="entry name" value="WHD_ROQ1-like"/>
</dbReference>
<keyword evidence="8" id="KW-0675">Receptor</keyword>
<keyword evidence="5" id="KW-0520">NAD</keyword>
<dbReference type="InterPro" id="IPR044974">
    <property type="entry name" value="Disease_R_plants"/>
</dbReference>
<dbReference type="GO" id="GO:0007165">
    <property type="term" value="P:signal transduction"/>
    <property type="evidence" value="ECO:0007669"/>
    <property type="project" value="InterPro"/>
</dbReference>
<dbReference type="InterPro" id="IPR000157">
    <property type="entry name" value="TIR_dom"/>
</dbReference>
<dbReference type="Gene3D" id="3.80.10.10">
    <property type="entry name" value="Ribonuclease Inhibitor"/>
    <property type="match status" value="1"/>
</dbReference>
<dbReference type="PANTHER" id="PTHR11017">
    <property type="entry name" value="LEUCINE-RICH REPEAT-CONTAINING PROTEIN"/>
    <property type="match status" value="1"/>
</dbReference>
<dbReference type="SMART" id="SM00255">
    <property type="entry name" value="TIR"/>
    <property type="match status" value="1"/>
</dbReference>
<dbReference type="FunFam" id="3.40.50.10140:FF:000007">
    <property type="entry name" value="Disease resistance protein (TIR-NBS-LRR class)"/>
    <property type="match status" value="1"/>
</dbReference>
<comment type="subcellular location">
    <subcellularLocation>
        <location evidence="1">Membrane</location>
        <topology evidence="1">Peripheral membrane protein</topology>
    </subcellularLocation>
</comment>
<protein>
    <submittedName>
        <fullName evidence="8">Putative toll/interleukin-1 receptor (TIR) domain-containing protein</fullName>
    </submittedName>
</protein>
<proteinExistence type="predicted"/>
<dbReference type="Gene3D" id="3.40.50.10140">
    <property type="entry name" value="Toll/interleukin-1 receptor homology (TIR) domain"/>
    <property type="match status" value="1"/>
</dbReference>
<reference evidence="9" key="1">
    <citation type="journal article" date="2017" name="Nature">
        <title>The sunflower genome provides insights into oil metabolism, flowering and Asterid evolution.</title>
        <authorList>
            <person name="Badouin H."/>
            <person name="Gouzy J."/>
            <person name="Grassa C.J."/>
            <person name="Murat F."/>
            <person name="Staton S.E."/>
            <person name="Cottret L."/>
            <person name="Lelandais-Briere C."/>
            <person name="Owens G.L."/>
            <person name="Carrere S."/>
            <person name="Mayjonade B."/>
            <person name="Legrand L."/>
            <person name="Gill N."/>
            <person name="Kane N.C."/>
            <person name="Bowers J.E."/>
            <person name="Hubner S."/>
            <person name="Bellec A."/>
            <person name="Berard A."/>
            <person name="Berges H."/>
            <person name="Blanchet N."/>
            <person name="Boniface M.C."/>
            <person name="Brunel D."/>
            <person name="Catrice O."/>
            <person name="Chaidir N."/>
            <person name="Claudel C."/>
            <person name="Donnadieu C."/>
            <person name="Faraut T."/>
            <person name="Fievet G."/>
            <person name="Helmstetter N."/>
            <person name="King M."/>
            <person name="Knapp S.J."/>
            <person name="Lai Z."/>
            <person name="Le Paslier M.C."/>
            <person name="Lippi Y."/>
            <person name="Lorenzon L."/>
            <person name="Mandel J.R."/>
            <person name="Marage G."/>
            <person name="Marchand G."/>
            <person name="Marquand E."/>
            <person name="Bret-Mestries E."/>
            <person name="Morien E."/>
            <person name="Nambeesan S."/>
            <person name="Nguyen T."/>
            <person name="Pegot-Espagnet P."/>
            <person name="Pouilly N."/>
            <person name="Raftis F."/>
            <person name="Sallet E."/>
            <person name="Schiex T."/>
            <person name="Thomas J."/>
            <person name="Vandecasteele C."/>
            <person name="Vares D."/>
            <person name="Vear F."/>
            <person name="Vautrin S."/>
            <person name="Crespi M."/>
            <person name="Mangin B."/>
            <person name="Burke J.M."/>
            <person name="Salse J."/>
            <person name="Munos S."/>
            <person name="Vincourt P."/>
            <person name="Rieseberg L.H."/>
            <person name="Langlade N.B."/>
        </authorList>
    </citation>
    <scope>NUCLEOTIDE SEQUENCE [LARGE SCALE GENOMIC DNA]</scope>
    <source>
        <strain evidence="9">cv. SF193</strain>
    </source>
</reference>
<keyword evidence="9" id="KW-1185">Reference proteome</keyword>
<dbReference type="PROSITE" id="PS50846">
    <property type="entry name" value="HMA_2"/>
    <property type="match status" value="1"/>
</dbReference>
<dbReference type="PRINTS" id="PR00364">
    <property type="entry name" value="DISEASERSIST"/>
</dbReference>
<feature type="domain" description="TIR" evidence="6">
    <location>
        <begin position="1"/>
        <end position="160"/>
    </location>
</feature>
<dbReference type="Pfam" id="PF01582">
    <property type="entry name" value="TIR"/>
    <property type="match status" value="1"/>
</dbReference>
<dbReference type="SUPFAM" id="SSF46785">
    <property type="entry name" value="Winged helix' DNA-binding domain"/>
    <property type="match status" value="1"/>
</dbReference>
<dbReference type="InParanoid" id="A0A251TUL9"/>
<evidence type="ECO:0000256" key="5">
    <source>
        <dbReference type="ARBA" id="ARBA00023027"/>
    </source>
</evidence>
<dbReference type="Gene3D" id="3.30.70.100">
    <property type="match status" value="1"/>
</dbReference>
<dbReference type="InterPro" id="IPR002182">
    <property type="entry name" value="NB-ARC"/>
</dbReference>
<evidence type="ECO:0000259" key="7">
    <source>
        <dbReference type="PROSITE" id="PS50846"/>
    </source>
</evidence>
<dbReference type="Pfam" id="PF00931">
    <property type="entry name" value="NB-ARC"/>
    <property type="match status" value="1"/>
</dbReference>
<keyword evidence="2" id="KW-0433">Leucine-rich repeat</keyword>
<dbReference type="InterPro" id="IPR032675">
    <property type="entry name" value="LRR_dom_sf"/>
</dbReference>
<dbReference type="OrthoDB" id="1357022at2759"/>
<dbReference type="InterPro" id="IPR027417">
    <property type="entry name" value="P-loop_NTPase"/>
</dbReference>
<dbReference type="SUPFAM" id="SSF52200">
    <property type="entry name" value="Toll/Interleukin receptor TIR domain"/>
    <property type="match status" value="1"/>
</dbReference>
<dbReference type="InterPro" id="IPR006121">
    <property type="entry name" value="HMA_dom"/>
</dbReference>
<dbReference type="SUPFAM" id="SSF52058">
    <property type="entry name" value="L domain-like"/>
    <property type="match status" value="1"/>
</dbReference>
<organism evidence="8 9">
    <name type="scientific">Helianthus annuus</name>
    <name type="common">Common sunflower</name>
    <dbReference type="NCBI Taxonomy" id="4232"/>
    <lineage>
        <taxon>Eukaryota</taxon>
        <taxon>Viridiplantae</taxon>
        <taxon>Streptophyta</taxon>
        <taxon>Embryophyta</taxon>
        <taxon>Tracheophyta</taxon>
        <taxon>Spermatophyta</taxon>
        <taxon>Magnoliopsida</taxon>
        <taxon>eudicotyledons</taxon>
        <taxon>Gunneridae</taxon>
        <taxon>Pentapetalae</taxon>
        <taxon>asterids</taxon>
        <taxon>campanulids</taxon>
        <taxon>Asterales</taxon>
        <taxon>Asteraceae</taxon>
        <taxon>Asteroideae</taxon>
        <taxon>Heliantheae alliance</taxon>
        <taxon>Heliantheae</taxon>
        <taxon>Helianthus</taxon>
    </lineage>
</organism>
<dbReference type="PANTHER" id="PTHR11017:SF492">
    <property type="entry name" value="TIR DOMAIN, P-LOOP CONTAINING NUCLEOSIDE TRIPHOSPHATE HYDROLASE"/>
    <property type="match status" value="1"/>
</dbReference>
<dbReference type="InterPro" id="IPR035897">
    <property type="entry name" value="Toll_tir_struct_dom_sf"/>
</dbReference>
<keyword evidence="4" id="KW-0611">Plant defense</keyword>
<evidence type="ECO:0000256" key="4">
    <source>
        <dbReference type="ARBA" id="ARBA00022821"/>
    </source>
</evidence>
<dbReference type="AlphaFoldDB" id="A0A251TUL9"/>
<accession>A0A251TUL9</accession>
<dbReference type="Gene3D" id="3.40.50.300">
    <property type="entry name" value="P-loop containing nucleotide triphosphate hydrolases"/>
    <property type="match status" value="1"/>
</dbReference>
<dbReference type="GO" id="GO:0016020">
    <property type="term" value="C:membrane"/>
    <property type="evidence" value="ECO:0007669"/>
    <property type="project" value="UniProtKB-SubCell"/>
</dbReference>
<keyword evidence="3" id="KW-0677">Repeat</keyword>
<dbReference type="Pfam" id="PF23282">
    <property type="entry name" value="WHD_ROQ1"/>
    <property type="match status" value="1"/>
</dbReference>
<evidence type="ECO:0000256" key="1">
    <source>
        <dbReference type="ARBA" id="ARBA00004170"/>
    </source>
</evidence>
<evidence type="ECO:0000259" key="6">
    <source>
        <dbReference type="PROSITE" id="PS50104"/>
    </source>
</evidence>
<dbReference type="GO" id="GO:0046872">
    <property type="term" value="F:metal ion binding"/>
    <property type="evidence" value="ECO:0007669"/>
    <property type="project" value="InterPro"/>
</dbReference>
<gene>
    <name evidence="8" type="ORF">HannXRQ_Chr09g0240621</name>
</gene>
<name>A0A251TUL9_HELAN</name>
<dbReference type="InterPro" id="IPR042197">
    <property type="entry name" value="Apaf_helical"/>
</dbReference>
<dbReference type="EMBL" id="CM007898">
    <property type="protein sequence ID" value="OTG13661.1"/>
    <property type="molecule type" value="Genomic_DNA"/>
</dbReference>
<dbReference type="Gene3D" id="1.10.8.430">
    <property type="entry name" value="Helical domain of apoptotic protease-activating factors"/>
    <property type="match status" value="1"/>
</dbReference>
<dbReference type="PROSITE" id="PS50104">
    <property type="entry name" value="TIR"/>
    <property type="match status" value="1"/>
</dbReference>
<feature type="domain" description="HMA" evidence="7">
    <location>
        <begin position="1090"/>
        <end position="1156"/>
    </location>
</feature>
<evidence type="ECO:0000256" key="3">
    <source>
        <dbReference type="ARBA" id="ARBA00022737"/>
    </source>
</evidence>
<dbReference type="SUPFAM" id="SSF52540">
    <property type="entry name" value="P-loop containing nucleoside triphosphate hydrolases"/>
    <property type="match status" value="1"/>
</dbReference>
<dbReference type="GO" id="GO:0043531">
    <property type="term" value="F:ADP binding"/>
    <property type="evidence" value="ECO:0007669"/>
    <property type="project" value="InterPro"/>
</dbReference>
<sequence>MRYDVFLSFRGEDTRYSITDHLYDRLLRAGLRTFRDNDAIDRGQELKPEIETAIIESRASVVVLSEKYAKSRWCLDELWLILEQRRKCNHFVLPVFYHVDPSDVRNQTRSFAIEGSKWILDDVRRWKAALTEVANLTGLVLSGSETEFIAKVVHTVSCKLDLKHLSTPAHLTGMETRAEVISSWLKDEQSNTNILAICGMGGSGKTTMAQYIYNSHKQNFESNSFLEEIGKYYKQPCGPIGLQKQLLRDVLGERKIMISVASEGTRKIENALQMKRALIVLDDIDDPDELNTLLGTNLFPTECKIIITTRLLDIQAWFRSISLRCWVHKLKLLNDLESLELLSWHAFGSKTPMEGFKELAMQLSKYCAGNPLALKVLGSSLYVSDEDPWRRNNMTEIWRSMTNALISLKGDLHSKIQGVLQKSFDSLPLASHKELFLHIACFFVGEDEEDVISILEDDLHAKSGIVTLINRCLLTVSPGGELMMHQLLQDMGKKIVCEESKDPVRRSRVWHDDESYRLLKKGDGSDTIEGLALDMRKVDQGMRSEVLPLKTSAFKNMDKLKLLRLKYVKLTGSYKNFPELRWLCWHGCNLKTIPSGLFMSSLVAIDMSYGHMEKFEAPMVLNSLKILNLKQCGKLVSICKLSLLPKLETLILQSCSSLTHVCKTIGDLESLVLLDLSGCTKPWKALPSKKYVNQHGGGIPEQPLLLFLPPSLKSLYLANCNLDNNNHDRVVFHAQSLFNLSLRGNLFEYMPNNIDLKMLRLLNLYSCPNLKSLLCLPSTLEELCIDWCTSLERITFQSGRFSLREFGYKGCFKLSEIQGLFKLVPVAKIDEADLGHMQWIKAYQDHKVDLVGDDITKGRDRRIQMLYEYGIMSTYLQGIKDQSMTTYEYTSSSASLSFRVPLHQKKDKIQGLSVSCLYRSSGYKDTDWWILLAKVSNTTKGLTWIYNPVVYCKPSVDEDVVWLSYWPIGNILDVGDEVTIDIFWEKGMMIVSGCGGSLVYTDDDDEIKEEENCENTTIKGKEVIGGDLSEFEVTTGGYYLCRRDFFYSDTSYRLKLLFGDNVHYTDSLGWRKTRESGLSWVLKSYIDAYPKEIVLGVDFNSESEINKIEKAVSSVEGVEYVSTRKEIKRLIVVGHADPIAVATCVREFENMVDILSVNYGHYSESRSRKRLHNG</sequence>
<dbReference type="InterPro" id="IPR036390">
    <property type="entry name" value="WH_DNA-bd_sf"/>
</dbReference>
<evidence type="ECO:0000256" key="2">
    <source>
        <dbReference type="ARBA" id="ARBA00022614"/>
    </source>
</evidence>